<reference evidence="1 2" key="1">
    <citation type="journal article" date="2016" name="Nat. Commun.">
        <title>Thousands of microbial genomes shed light on interconnected biogeochemical processes in an aquifer system.</title>
        <authorList>
            <person name="Anantharaman K."/>
            <person name="Brown C.T."/>
            <person name="Hug L.A."/>
            <person name="Sharon I."/>
            <person name="Castelle C.J."/>
            <person name="Probst A.J."/>
            <person name="Thomas B.C."/>
            <person name="Singh A."/>
            <person name="Wilkins M.J."/>
            <person name="Karaoz U."/>
            <person name="Brodie E.L."/>
            <person name="Williams K.H."/>
            <person name="Hubbard S.S."/>
            <person name="Banfield J.F."/>
        </authorList>
    </citation>
    <scope>NUCLEOTIDE SEQUENCE [LARGE SCALE GENOMIC DNA]</scope>
</reference>
<name>A0A1G2FZG3_9BACT</name>
<gene>
    <name evidence="1" type="ORF">A2W41_01770</name>
</gene>
<comment type="caution">
    <text evidence="1">The sequence shown here is derived from an EMBL/GenBank/DDBJ whole genome shotgun (WGS) entry which is preliminary data.</text>
</comment>
<proteinExistence type="predicted"/>
<sequence length="108" mass="12605">MFKGKKIRKIILKKDKKLVCRHDYKNAIKIGNIDYQCQMCGRLLDPLEWFLMNNFEFVDVITENKIPAKKGGQVAKNARLELKQKTGKKVVSGRNFKQLPEQKKLRGK</sequence>
<evidence type="ECO:0000313" key="2">
    <source>
        <dbReference type="Proteomes" id="UP000176700"/>
    </source>
</evidence>
<dbReference type="EMBL" id="MHNI01000006">
    <property type="protein sequence ID" value="OGZ43475.1"/>
    <property type="molecule type" value="Genomic_DNA"/>
</dbReference>
<dbReference type="Proteomes" id="UP000176700">
    <property type="component" value="Unassembled WGS sequence"/>
</dbReference>
<protein>
    <submittedName>
        <fullName evidence="1">Uncharacterized protein</fullName>
    </submittedName>
</protein>
<organism evidence="1 2">
    <name type="scientific">Candidatus Ryanbacteria bacterium RIFCSPHIGHO2_01_45_13</name>
    <dbReference type="NCBI Taxonomy" id="1802112"/>
    <lineage>
        <taxon>Bacteria</taxon>
        <taxon>Candidatus Ryaniibacteriota</taxon>
    </lineage>
</organism>
<dbReference type="AlphaFoldDB" id="A0A1G2FZG3"/>
<evidence type="ECO:0000313" key="1">
    <source>
        <dbReference type="EMBL" id="OGZ43475.1"/>
    </source>
</evidence>
<accession>A0A1G2FZG3</accession>